<feature type="compositionally biased region" description="Polar residues" evidence="9">
    <location>
        <begin position="85"/>
        <end position="94"/>
    </location>
</feature>
<keyword evidence="4" id="KW-0479">Metal-binding</keyword>
<dbReference type="PROSITE" id="PS51471">
    <property type="entry name" value="FE2OG_OXY"/>
    <property type="match status" value="1"/>
</dbReference>
<keyword evidence="5" id="KW-0677">Repeat</keyword>
<comment type="caution">
    <text evidence="12">The sequence shown here is derived from an EMBL/GenBank/DDBJ whole genome shotgun (WGS) entry which is preliminary data.</text>
</comment>
<dbReference type="EC" id="1.14.11.7" evidence="3"/>
<feature type="domain" description="Fe2OG dioxygenase" evidence="11">
    <location>
        <begin position="262"/>
        <end position="379"/>
    </location>
</feature>
<feature type="compositionally biased region" description="Basic and acidic residues" evidence="9">
    <location>
        <begin position="64"/>
        <end position="82"/>
    </location>
</feature>
<evidence type="ECO:0000256" key="2">
    <source>
        <dbReference type="ARBA" id="ARBA00001962"/>
    </source>
</evidence>
<keyword evidence="6" id="KW-0223">Dioxygenase</keyword>
<feature type="region of interest" description="Disordered" evidence="9">
    <location>
        <begin position="64"/>
        <end position="103"/>
    </location>
</feature>
<dbReference type="InterPro" id="IPR039575">
    <property type="entry name" value="P3H"/>
</dbReference>
<feature type="signal peptide" evidence="10">
    <location>
        <begin position="1"/>
        <end position="22"/>
    </location>
</feature>
<dbReference type="GO" id="GO:0032963">
    <property type="term" value="P:collagen metabolic process"/>
    <property type="evidence" value="ECO:0007669"/>
    <property type="project" value="InterPro"/>
</dbReference>
<dbReference type="Gene3D" id="2.60.120.620">
    <property type="entry name" value="q2cbj1_9rhob like domain"/>
    <property type="match status" value="1"/>
</dbReference>
<evidence type="ECO:0000313" key="12">
    <source>
        <dbReference type="EMBL" id="KAK8775227.1"/>
    </source>
</evidence>
<dbReference type="GO" id="GO:0031418">
    <property type="term" value="F:L-ascorbic acid binding"/>
    <property type="evidence" value="ECO:0007669"/>
    <property type="project" value="InterPro"/>
</dbReference>
<proteinExistence type="predicted"/>
<protein>
    <recommendedName>
        <fullName evidence="3">procollagen-proline 3-dioxygenase</fullName>
        <ecNumber evidence="3">1.14.11.7</ecNumber>
    </recommendedName>
</protein>
<keyword evidence="7" id="KW-0560">Oxidoreductase</keyword>
<reference evidence="12 13" key="1">
    <citation type="journal article" date="2023" name="Arcadia Sci">
        <title>De novo assembly of a long-read Amblyomma americanum tick genome.</title>
        <authorList>
            <person name="Chou S."/>
            <person name="Poskanzer K.E."/>
            <person name="Rollins M."/>
            <person name="Thuy-Boun P.S."/>
        </authorList>
    </citation>
    <scope>NUCLEOTIDE SEQUENCE [LARGE SCALE GENOMIC DNA]</scope>
    <source>
        <strain evidence="12">F_SG_1</strain>
        <tissue evidence="12">Salivary glands</tissue>
    </source>
</reference>
<dbReference type="SMART" id="SM00702">
    <property type="entry name" value="P4Hc"/>
    <property type="match status" value="1"/>
</dbReference>
<keyword evidence="13" id="KW-1185">Reference proteome</keyword>
<dbReference type="Pfam" id="PF13640">
    <property type="entry name" value="2OG-FeII_Oxy_3"/>
    <property type="match status" value="1"/>
</dbReference>
<dbReference type="AlphaFoldDB" id="A0AAQ4EKG9"/>
<evidence type="ECO:0000256" key="8">
    <source>
        <dbReference type="ARBA" id="ARBA00023004"/>
    </source>
</evidence>
<comment type="cofactor">
    <cofactor evidence="2">
        <name>Fe cation</name>
        <dbReference type="ChEBI" id="CHEBI:24875"/>
    </cofactor>
</comment>
<dbReference type="Proteomes" id="UP001321473">
    <property type="component" value="Unassembled WGS sequence"/>
</dbReference>
<gene>
    <name evidence="12" type="ORF">V5799_031428</name>
</gene>
<accession>A0AAQ4EKG9</accession>
<evidence type="ECO:0000259" key="11">
    <source>
        <dbReference type="PROSITE" id="PS51471"/>
    </source>
</evidence>
<evidence type="ECO:0000256" key="5">
    <source>
        <dbReference type="ARBA" id="ARBA00022737"/>
    </source>
</evidence>
<dbReference type="EMBL" id="JARKHS020014358">
    <property type="protein sequence ID" value="KAK8775227.1"/>
    <property type="molecule type" value="Genomic_DNA"/>
</dbReference>
<evidence type="ECO:0000256" key="1">
    <source>
        <dbReference type="ARBA" id="ARBA00001961"/>
    </source>
</evidence>
<evidence type="ECO:0000256" key="6">
    <source>
        <dbReference type="ARBA" id="ARBA00022964"/>
    </source>
</evidence>
<dbReference type="PANTHER" id="PTHR14049:SF9">
    <property type="entry name" value="PROCOLLAGEN-PROLINE 3-DIOXYGENASE"/>
    <property type="match status" value="1"/>
</dbReference>
<dbReference type="PANTHER" id="PTHR14049">
    <property type="entry name" value="LEPRECAN 1"/>
    <property type="match status" value="1"/>
</dbReference>
<dbReference type="GO" id="GO:0005506">
    <property type="term" value="F:iron ion binding"/>
    <property type="evidence" value="ECO:0007669"/>
    <property type="project" value="InterPro"/>
</dbReference>
<evidence type="ECO:0000256" key="4">
    <source>
        <dbReference type="ARBA" id="ARBA00022723"/>
    </source>
</evidence>
<name>A0AAQ4EKG9_AMBAM</name>
<comment type="cofactor">
    <cofactor evidence="1">
        <name>L-ascorbate</name>
        <dbReference type="ChEBI" id="CHEBI:38290"/>
    </cofactor>
</comment>
<evidence type="ECO:0000256" key="7">
    <source>
        <dbReference type="ARBA" id="ARBA00023002"/>
    </source>
</evidence>
<dbReference type="GO" id="GO:0019797">
    <property type="term" value="F:procollagen-proline 3-dioxygenase activity"/>
    <property type="evidence" value="ECO:0007669"/>
    <property type="project" value="UniProtKB-EC"/>
</dbReference>
<keyword evidence="8" id="KW-0408">Iron</keyword>
<keyword evidence="10" id="KW-0732">Signal</keyword>
<feature type="chain" id="PRO_5042905469" description="procollagen-proline 3-dioxygenase" evidence="10">
    <location>
        <begin position="23"/>
        <end position="400"/>
    </location>
</feature>
<dbReference type="InterPro" id="IPR005123">
    <property type="entry name" value="Oxoglu/Fe-dep_dioxygenase_dom"/>
</dbReference>
<evidence type="ECO:0000313" key="13">
    <source>
        <dbReference type="Proteomes" id="UP001321473"/>
    </source>
</evidence>
<evidence type="ECO:0000256" key="10">
    <source>
        <dbReference type="SAM" id="SignalP"/>
    </source>
</evidence>
<organism evidence="12 13">
    <name type="scientific">Amblyomma americanum</name>
    <name type="common">Lone star tick</name>
    <dbReference type="NCBI Taxonomy" id="6943"/>
    <lineage>
        <taxon>Eukaryota</taxon>
        <taxon>Metazoa</taxon>
        <taxon>Ecdysozoa</taxon>
        <taxon>Arthropoda</taxon>
        <taxon>Chelicerata</taxon>
        <taxon>Arachnida</taxon>
        <taxon>Acari</taxon>
        <taxon>Parasitiformes</taxon>
        <taxon>Ixodida</taxon>
        <taxon>Ixodoidea</taxon>
        <taxon>Ixodidae</taxon>
        <taxon>Amblyomminae</taxon>
        <taxon>Amblyomma</taxon>
    </lineage>
</organism>
<dbReference type="InterPro" id="IPR044862">
    <property type="entry name" value="Pro_4_hyd_alph_FE2OG_OXY"/>
</dbReference>
<evidence type="ECO:0000256" key="3">
    <source>
        <dbReference type="ARBA" id="ARBA00012262"/>
    </source>
</evidence>
<sequence>MLVLPMSYAFHNVLTFLLSVLGTEEPEPPLLTRLRAVRLSAQHQLSPSDPSCDTTGREDKFCLREERQPSSEHPQGGRRDPDAETQASSTTTTVPFEATAPSLGAPTCRKASIVHSGRLLQRTSDPAPADLPEEAHSAHGGLELTKKGDQPPHCDRQFLDVGIRLARDEVCLNGPMRLVADEMLTQEECDVLLKLGETGRPGNGYNKAYPTTQHELFTGVMSSNVLQGLKNSSVSAATAKLLLLASDRARLYVEAYFRLKSRLHMHFVHVVCRTAEQSSTMSRSDMSHPIHSDNCQYQENGTCLPRNEHLAWRDFSAAIYLNDDIHGGEMVLATSPRTSVRAVIRPKCGRMVAFSSRNPHGVLPVFSGRRCGLLMWMTHTEAMAGEGVAHARRLPGILPR</sequence>
<dbReference type="InterPro" id="IPR006620">
    <property type="entry name" value="Pro_4_hyd_alph"/>
</dbReference>
<evidence type="ECO:0000256" key="9">
    <source>
        <dbReference type="SAM" id="MobiDB-lite"/>
    </source>
</evidence>